<name>A0A2U3LCJ8_9FIRM</name>
<protein>
    <recommendedName>
        <fullName evidence="4">SdpI/YhfL family protein</fullName>
    </recommendedName>
</protein>
<feature type="transmembrane region" description="Helical" evidence="1">
    <location>
        <begin position="124"/>
        <end position="145"/>
    </location>
</feature>
<proteinExistence type="predicted"/>
<dbReference type="AlphaFoldDB" id="A0A2U3LCJ8"/>
<dbReference type="PANTHER" id="PTHR37810">
    <property type="entry name" value="IMMUNITY PROTEIN SDPI"/>
    <property type="match status" value="1"/>
</dbReference>
<evidence type="ECO:0000313" key="3">
    <source>
        <dbReference type="Proteomes" id="UP000238916"/>
    </source>
</evidence>
<dbReference type="Proteomes" id="UP000238916">
    <property type="component" value="Unassembled WGS sequence"/>
</dbReference>
<evidence type="ECO:0000313" key="2">
    <source>
        <dbReference type="EMBL" id="SPF49596.1"/>
    </source>
</evidence>
<dbReference type="PANTHER" id="PTHR37810:SF5">
    <property type="entry name" value="IMMUNITY PROTEIN SDPI"/>
    <property type="match status" value="1"/>
</dbReference>
<dbReference type="GO" id="GO:0009636">
    <property type="term" value="P:response to toxic substance"/>
    <property type="evidence" value="ECO:0007669"/>
    <property type="project" value="TreeGrafter"/>
</dbReference>
<keyword evidence="1" id="KW-1133">Transmembrane helix</keyword>
<gene>
    <name evidence="2" type="ORF">SBF1_4580002</name>
</gene>
<reference evidence="3" key="1">
    <citation type="submission" date="2018-02" db="EMBL/GenBank/DDBJ databases">
        <authorList>
            <person name="Hausmann B."/>
        </authorList>
    </citation>
    <scope>NUCLEOTIDE SEQUENCE [LARGE SCALE GENOMIC DNA]</scope>
    <source>
        <strain evidence="3">Peat soil MAG SbF1</strain>
    </source>
</reference>
<feature type="transmembrane region" description="Helical" evidence="1">
    <location>
        <begin position="53"/>
        <end position="71"/>
    </location>
</feature>
<evidence type="ECO:0000256" key="1">
    <source>
        <dbReference type="SAM" id="Phobius"/>
    </source>
</evidence>
<dbReference type="InterPro" id="IPR025962">
    <property type="entry name" value="SdpI/YhfL"/>
</dbReference>
<feature type="transmembrane region" description="Helical" evidence="1">
    <location>
        <begin position="27"/>
        <end position="47"/>
    </location>
</feature>
<organism evidence="2 3">
    <name type="scientific">Candidatus Desulfosporosinus infrequens</name>
    <dbReference type="NCBI Taxonomy" id="2043169"/>
    <lineage>
        <taxon>Bacteria</taxon>
        <taxon>Bacillati</taxon>
        <taxon>Bacillota</taxon>
        <taxon>Clostridia</taxon>
        <taxon>Eubacteriales</taxon>
        <taxon>Desulfitobacteriaceae</taxon>
        <taxon>Desulfosporosinus</taxon>
    </lineage>
</organism>
<dbReference type="EMBL" id="OMOF01000399">
    <property type="protein sequence ID" value="SPF49596.1"/>
    <property type="molecule type" value="Genomic_DNA"/>
</dbReference>
<keyword evidence="1" id="KW-0812">Transmembrane</keyword>
<keyword evidence="1" id="KW-0472">Membrane</keyword>
<dbReference type="Pfam" id="PF13630">
    <property type="entry name" value="SdpI"/>
    <property type="match status" value="1"/>
</dbReference>
<feature type="transmembrane region" description="Helical" evidence="1">
    <location>
        <begin position="99"/>
        <end position="118"/>
    </location>
</feature>
<sequence>MFLVLPYIDPKGKNYEKFDSTYQYLKYLLIVLFFGIEVYTLLLATGIIVNRPIYIGIMVSLLFILIGNVMGKFKYNYFVGIAIPWTLANEEVWRKTHRLAAPLWVIGGIINMLLNLIGTDLMGIGVMIDMAVIIIVPIVYSYFVYQKIVKE</sequence>
<evidence type="ECO:0008006" key="4">
    <source>
        <dbReference type="Google" id="ProtNLM"/>
    </source>
</evidence>
<accession>A0A2U3LCJ8</accession>